<comment type="caution">
    <text evidence="2">The sequence shown here is derived from an EMBL/GenBank/DDBJ whole genome shotgun (WGS) entry which is preliminary data.</text>
</comment>
<keyword evidence="3" id="KW-1185">Reference proteome</keyword>
<organism evidence="2 3">
    <name type="scientific">Deinococcus humi</name>
    <dbReference type="NCBI Taxonomy" id="662880"/>
    <lineage>
        <taxon>Bacteria</taxon>
        <taxon>Thermotogati</taxon>
        <taxon>Deinococcota</taxon>
        <taxon>Deinococci</taxon>
        <taxon>Deinococcales</taxon>
        <taxon>Deinococcaceae</taxon>
        <taxon>Deinococcus</taxon>
    </lineage>
</organism>
<evidence type="ECO:0000313" key="3">
    <source>
        <dbReference type="Proteomes" id="UP000552709"/>
    </source>
</evidence>
<protein>
    <submittedName>
        <fullName evidence="2">Glycosyltransferase involved in cell wall biosynthesis</fullName>
    </submittedName>
</protein>
<dbReference type="PANTHER" id="PTHR45947:SF3">
    <property type="entry name" value="SULFOQUINOVOSYL TRANSFERASE SQD2"/>
    <property type="match status" value="1"/>
</dbReference>
<dbReference type="InterPro" id="IPR050194">
    <property type="entry name" value="Glycosyltransferase_grp1"/>
</dbReference>
<accession>A0A7W8JRA9</accession>
<dbReference type="PANTHER" id="PTHR45947">
    <property type="entry name" value="SULFOQUINOVOSYL TRANSFERASE SQD2"/>
    <property type="match status" value="1"/>
</dbReference>
<dbReference type="InterPro" id="IPR001296">
    <property type="entry name" value="Glyco_trans_1"/>
</dbReference>
<dbReference type="GO" id="GO:0016757">
    <property type="term" value="F:glycosyltransferase activity"/>
    <property type="evidence" value="ECO:0007669"/>
    <property type="project" value="InterPro"/>
</dbReference>
<dbReference type="Proteomes" id="UP000552709">
    <property type="component" value="Unassembled WGS sequence"/>
</dbReference>
<keyword evidence="2" id="KW-0808">Transferase</keyword>
<sequence>MSRNEEFMDHDEPNRVDENYINRSSAALSDSKVAIVHDWLSGGFAGAEKVLIEMLATRPAPIYTMVYRPEDFLGTPLEAAEVHTSAIQHWPGGVSYYRTYLPLMPYQVEQFDLTEYDTIVSSSYAVAKGVLIGADQLHVSYIHSPIRYAWDLYQQYLREANLTSGLKATLAKIVLHYIRIWDSSTANRVDVFLANSHYVARRVWRTYRRPARVLYPPVDVDRFDHTRPREEFYLTMSRFVPYKKLDLIVETFTRLGKPLVVIGNGPDFEKVKALAGPNVHLLGRQSDENVADLMSRCRAFVFAADEDFGIIPVEAQAAGAPVIAYGKGGNLETVVADRTGIFFGQQNIESLSRAIVLFEQRQHLFDASVIRQHADQFRPERFRAEFAAILEAAESAKASGHDPEIAVMALIMGER</sequence>
<dbReference type="SUPFAM" id="SSF53756">
    <property type="entry name" value="UDP-Glycosyltransferase/glycogen phosphorylase"/>
    <property type="match status" value="1"/>
</dbReference>
<dbReference type="RefSeq" id="WP_229789588.1">
    <property type="nucleotide sequence ID" value="NZ_JACHFL010000001.1"/>
</dbReference>
<gene>
    <name evidence="2" type="ORF">HNQ08_000489</name>
</gene>
<name>A0A7W8JRA9_9DEIO</name>
<evidence type="ECO:0000313" key="2">
    <source>
        <dbReference type="EMBL" id="MBB5361418.1"/>
    </source>
</evidence>
<dbReference type="Gene3D" id="3.40.50.2000">
    <property type="entry name" value="Glycogen Phosphorylase B"/>
    <property type="match status" value="2"/>
</dbReference>
<evidence type="ECO:0000259" key="1">
    <source>
        <dbReference type="Pfam" id="PF00534"/>
    </source>
</evidence>
<proteinExistence type="predicted"/>
<dbReference type="Pfam" id="PF00534">
    <property type="entry name" value="Glycos_transf_1"/>
    <property type="match status" value="1"/>
</dbReference>
<reference evidence="2 3" key="1">
    <citation type="submission" date="2020-08" db="EMBL/GenBank/DDBJ databases">
        <title>Genomic Encyclopedia of Type Strains, Phase IV (KMG-IV): sequencing the most valuable type-strain genomes for metagenomic binning, comparative biology and taxonomic classification.</title>
        <authorList>
            <person name="Goeker M."/>
        </authorList>
    </citation>
    <scope>NUCLEOTIDE SEQUENCE [LARGE SCALE GENOMIC DNA]</scope>
    <source>
        <strain evidence="2 3">DSM 27939</strain>
    </source>
</reference>
<dbReference type="EMBL" id="JACHFL010000001">
    <property type="protein sequence ID" value="MBB5361418.1"/>
    <property type="molecule type" value="Genomic_DNA"/>
</dbReference>
<dbReference type="AlphaFoldDB" id="A0A7W8JRA9"/>
<feature type="domain" description="Glycosyl transferase family 1" evidence="1">
    <location>
        <begin position="222"/>
        <end position="360"/>
    </location>
</feature>